<reference evidence="2" key="1">
    <citation type="submission" date="2016-10" db="EMBL/GenBank/DDBJ databases">
        <authorList>
            <person name="Varghese N."/>
            <person name="Submissions S."/>
        </authorList>
    </citation>
    <scope>NUCLEOTIDE SEQUENCE [LARGE SCALE GENOMIC DNA]</scope>
    <source>
        <strain evidence="2">DSM 27981</strain>
    </source>
</reference>
<name>A0A1I2HYS8_9BURK</name>
<dbReference type="RefSeq" id="WP_139222980.1">
    <property type="nucleotide sequence ID" value="NZ_FONX01000035.1"/>
</dbReference>
<protein>
    <submittedName>
        <fullName evidence="1">Uncharacterized protein</fullName>
    </submittedName>
</protein>
<evidence type="ECO:0000313" key="1">
    <source>
        <dbReference type="EMBL" id="SFF33511.1"/>
    </source>
</evidence>
<keyword evidence="2" id="KW-1185">Reference proteome</keyword>
<gene>
    <name evidence="1" type="ORF">SAMN04489711_1355</name>
</gene>
<organism evidence="1 2">
    <name type="scientific">Paracidovorax wautersii</name>
    <dbReference type="NCBI Taxonomy" id="1177982"/>
    <lineage>
        <taxon>Bacteria</taxon>
        <taxon>Pseudomonadati</taxon>
        <taxon>Pseudomonadota</taxon>
        <taxon>Betaproteobacteria</taxon>
        <taxon>Burkholderiales</taxon>
        <taxon>Comamonadaceae</taxon>
        <taxon>Paracidovorax</taxon>
    </lineage>
</organism>
<dbReference type="Proteomes" id="UP000199119">
    <property type="component" value="Unassembled WGS sequence"/>
</dbReference>
<dbReference type="OrthoDB" id="9956461at2"/>
<evidence type="ECO:0000313" key="2">
    <source>
        <dbReference type="Proteomes" id="UP000199119"/>
    </source>
</evidence>
<accession>A0A1I2HYS8</accession>
<dbReference type="AlphaFoldDB" id="A0A1I2HYS8"/>
<dbReference type="EMBL" id="FONX01000035">
    <property type="protein sequence ID" value="SFF33511.1"/>
    <property type="molecule type" value="Genomic_DNA"/>
</dbReference>
<sequence length="110" mass="12329">MDALEFECHGGITFRGFGDGDHRPVGWYWFGWDYQHLSDKPVLPAEGMPSELVSMLEKHFSPGKNWTVEEIEHELIDAAIALSAILEEVKKAAGVTVQAVMNRDGNVRNM</sequence>
<proteinExistence type="predicted"/>